<proteinExistence type="predicted"/>
<evidence type="ECO:0000313" key="2">
    <source>
        <dbReference type="Proteomes" id="UP001596292"/>
    </source>
</evidence>
<name>A0ABW2BHZ2_9HYPH</name>
<keyword evidence="2" id="KW-1185">Reference proteome</keyword>
<protein>
    <submittedName>
        <fullName evidence="1">Uncharacterized protein</fullName>
    </submittedName>
</protein>
<dbReference type="EMBL" id="JBHSWN010000001">
    <property type="protein sequence ID" value="MFC6790043.1"/>
    <property type="molecule type" value="Genomic_DNA"/>
</dbReference>
<organism evidence="1 2">
    <name type="scientific">Methylobacterium komagatae</name>
    <dbReference type="NCBI Taxonomy" id="374425"/>
    <lineage>
        <taxon>Bacteria</taxon>
        <taxon>Pseudomonadati</taxon>
        <taxon>Pseudomonadota</taxon>
        <taxon>Alphaproteobacteria</taxon>
        <taxon>Hyphomicrobiales</taxon>
        <taxon>Methylobacteriaceae</taxon>
        <taxon>Methylobacterium</taxon>
    </lineage>
</organism>
<dbReference type="RefSeq" id="WP_378969384.1">
    <property type="nucleotide sequence ID" value="NZ_JBHSWN010000001.1"/>
</dbReference>
<reference evidence="2" key="1">
    <citation type="journal article" date="2019" name="Int. J. Syst. Evol. Microbiol.">
        <title>The Global Catalogue of Microorganisms (GCM) 10K type strain sequencing project: providing services to taxonomists for standard genome sequencing and annotation.</title>
        <authorList>
            <consortium name="The Broad Institute Genomics Platform"/>
            <consortium name="The Broad Institute Genome Sequencing Center for Infectious Disease"/>
            <person name="Wu L."/>
            <person name="Ma J."/>
        </authorList>
    </citation>
    <scope>NUCLEOTIDE SEQUENCE [LARGE SCALE GENOMIC DNA]</scope>
    <source>
        <strain evidence="2">CCUG 48316</strain>
    </source>
</reference>
<dbReference type="Proteomes" id="UP001596292">
    <property type="component" value="Unassembled WGS sequence"/>
</dbReference>
<sequence length="103" mass="11683">MTIKPQAIRSGLIWRSFVNKRREVPLTRAEIIAIIRAGQASFAEIPHACTEAMLGERVASLTMKSVRHRPFEASPVQETTRPRELPLFDWVVDPVAVYRGRAE</sequence>
<gene>
    <name evidence="1" type="ORF">ACFQE0_10695</name>
</gene>
<evidence type="ECO:0000313" key="1">
    <source>
        <dbReference type="EMBL" id="MFC6790043.1"/>
    </source>
</evidence>
<comment type="caution">
    <text evidence="1">The sequence shown here is derived from an EMBL/GenBank/DDBJ whole genome shotgun (WGS) entry which is preliminary data.</text>
</comment>
<accession>A0ABW2BHZ2</accession>